<protein>
    <submittedName>
        <fullName evidence="1">ABC transporter</fullName>
    </submittedName>
</protein>
<sequence length="263" mass="30441">MAPFIKNNIRFRSVAAYSLEHFYGAKSYMLNVVINEQNQFSEVAKETLLLLFNSYSKWAHDVESIFLNRPTLTRAEIEATLDAEQQLQNWHRQIFEENPDLFVPKFIEIWWAVNAHTRKAFQTMIRSAEGQSHLEAYPIIMATLGSTLQNCMYELYEIDCLLGGDFVEDRCSTNRSNSNRMVLYVDNFALDYFYKTGVFMCEERIRYYNTIACRRLPTLVKNHSTCNVSYSGVIEGDEPLATLLTRCAEFVDIIDIETPNSPA</sequence>
<name>A0AB39CDP3_9VIRU</name>
<reference evidence="1" key="1">
    <citation type="submission" date="2024-07" db="EMBL/GenBank/DDBJ databases">
        <authorList>
            <person name="Bringhurst R.M."/>
            <person name="Homer T.E."/>
        </authorList>
    </citation>
    <scope>NUCLEOTIDE SEQUENCE</scope>
</reference>
<accession>A0AB39CDP3</accession>
<evidence type="ECO:0000313" key="1">
    <source>
        <dbReference type="EMBL" id="XDJ15026.1"/>
    </source>
</evidence>
<organism evidence="1">
    <name type="scientific">Pseudomonas phage HRDY3</name>
    <dbReference type="NCBI Taxonomy" id="3236930"/>
    <lineage>
        <taxon>Viruses</taxon>
    </lineage>
</organism>
<dbReference type="EMBL" id="PQ015379">
    <property type="protein sequence ID" value="XDJ15026.1"/>
    <property type="molecule type" value="Genomic_DNA"/>
</dbReference>
<proteinExistence type="predicted"/>